<evidence type="ECO:0000256" key="6">
    <source>
        <dbReference type="SAM" id="Phobius"/>
    </source>
</evidence>
<comment type="subcellular location">
    <subcellularLocation>
        <location evidence="1">Endoplasmic reticulum membrane</location>
        <topology evidence="1">Multi-pass membrane protein</topology>
    </subcellularLocation>
</comment>
<dbReference type="RefSeq" id="XP_004993108.1">
    <property type="nucleotide sequence ID" value="XM_004993051.1"/>
</dbReference>
<sequence>MAGGGVVDLVQRMHLKYNVTIGLYMLEPWERMLFNGVLIALLSLWIFATILYLPAWLDFCHALMH</sequence>
<evidence type="ECO:0000256" key="3">
    <source>
        <dbReference type="ARBA" id="ARBA00022824"/>
    </source>
</evidence>
<accession>F2UCA1</accession>
<organism evidence="8">
    <name type="scientific">Salpingoeca rosetta (strain ATCC 50818 / BSB-021)</name>
    <dbReference type="NCBI Taxonomy" id="946362"/>
    <lineage>
        <taxon>Eukaryota</taxon>
        <taxon>Choanoflagellata</taxon>
        <taxon>Craspedida</taxon>
        <taxon>Salpingoecidae</taxon>
        <taxon>Salpingoeca</taxon>
    </lineage>
</organism>
<dbReference type="FunCoup" id="F2UCA1">
    <property type="interactions" value="212"/>
</dbReference>
<dbReference type="GeneID" id="16073683"/>
<feature type="transmembrane region" description="Helical" evidence="6">
    <location>
        <begin position="33"/>
        <end position="57"/>
    </location>
</feature>
<dbReference type="OrthoDB" id="202672at2759"/>
<keyword evidence="4 6" id="KW-1133">Transmembrane helix</keyword>
<evidence type="ECO:0000313" key="8">
    <source>
        <dbReference type="Proteomes" id="UP000007799"/>
    </source>
</evidence>
<reference evidence="7" key="1">
    <citation type="submission" date="2009-08" db="EMBL/GenBank/DDBJ databases">
        <title>Annotation of Salpingoeca rosetta.</title>
        <authorList>
            <consortium name="The Broad Institute Genome Sequencing Platform"/>
            <person name="Russ C."/>
            <person name="Cuomo C."/>
            <person name="Burger G."/>
            <person name="Gray M.W."/>
            <person name="Holland P.W.H."/>
            <person name="King N."/>
            <person name="Lang F.B.F."/>
            <person name="Roger A.J."/>
            <person name="Ruiz-Trillo I."/>
            <person name="Young S.K."/>
            <person name="Zeng Q."/>
            <person name="Gargeya S."/>
            <person name="Alvarado L."/>
            <person name="Berlin A."/>
            <person name="Chapman S.B."/>
            <person name="Chen Z."/>
            <person name="Freedman E."/>
            <person name="Gellesch M."/>
            <person name="Goldberg J."/>
            <person name="Griggs A."/>
            <person name="Gujja S."/>
            <person name="Heilman E."/>
            <person name="Heiman D."/>
            <person name="Howarth C."/>
            <person name="Mehta T."/>
            <person name="Neiman D."/>
            <person name="Pearson M."/>
            <person name="Roberts A."/>
            <person name="Saif S."/>
            <person name="Shea T."/>
            <person name="Shenoy N."/>
            <person name="Sisk P."/>
            <person name="Stolte C."/>
            <person name="Sykes S."/>
            <person name="White J."/>
            <person name="Yandava C."/>
            <person name="Haas B."/>
            <person name="Nusbaum C."/>
            <person name="Birren B."/>
        </authorList>
    </citation>
    <scope>NUCLEOTIDE SEQUENCE [LARGE SCALE GENOMIC DNA]</scope>
    <source>
        <strain evidence="7">ATCC 50818</strain>
    </source>
</reference>
<dbReference type="KEGG" id="sre:PTSG_12414"/>
<evidence type="ECO:0000256" key="4">
    <source>
        <dbReference type="ARBA" id="ARBA00022989"/>
    </source>
</evidence>
<gene>
    <name evidence="7" type="ORF">PTSG_12414</name>
</gene>
<protein>
    <submittedName>
        <fullName evidence="7">Uncharacterized protein</fullName>
    </submittedName>
</protein>
<keyword evidence="2 6" id="KW-0812">Transmembrane</keyword>
<keyword evidence="3" id="KW-0256">Endoplasmic reticulum</keyword>
<evidence type="ECO:0000256" key="1">
    <source>
        <dbReference type="ARBA" id="ARBA00004477"/>
    </source>
</evidence>
<dbReference type="EMBL" id="GL832968">
    <property type="protein sequence ID" value="EGD74208.1"/>
    <property type="molecule type" value="Genomic_DNA"/>
</dbReference>
<evidence type="ECO:0000256" key="5">
    <source>
        <dbReference type="ARBA" id="ARBA00023136"/>
    </source>
</evidence>
<dbReference type="GO" id="GO:0005789">
    <property type="term" value="C:endoplasmic reticulum membrane"/>
    <property type="evidence" value="ECO:0007669"/>
    <property type="project" value="UniProtKB-SubCell"/>
</dbReference>
<dbReference type="InterPro" id="IPR024512">
    <property type="entry name" value="Ser_palmitoyltrfase_ssu-like"/>
</dbReference>
<dbReference type="Pfam" id="PF11779">
    <property type="entry name" value="SPT_ssu-like"/>
    <property type="match status" value="1"/>
</dbReference>
<dbReference type="Proteomes" id="UP000007799">
    <property type="component" value="Unassembled WGS sequence"/>
</dbReference>
<evidence type="ECO:0000313" key="7">
    <source>
        <dbReference type="EMBL" id="EGD74208.1"/>
    </source>
</evidence>
<keyword evidence="5 6" id="KW-0472">Membrane</keyword>
<proteinExistence type="predicted"/>
<dbReference type="InParanoid" id="F2UCA1"/>
<evidence type="ECO:0000256" key="2">
    <source>
        <dbReference type="ARBA" id="ARBA00022692"/>
    </source>
</evidence>
<name>F2UCA1_SALR5</name>
<keyword evidence="8" id="KW-1185">Reference proteome</keyword>
<dbReference type="AlphaFoldDB" id="F2UCA1"/>